<dbReference type="GO" id="GO:0006260">
    <property type="term" value="P:DNA replication"/>
    <property type="evidence" value="ECO:0007669"/>
    <property type="project" value="UniProtKB-KW"/>
</dbReference>
<keyword evidence="2" id="KW-0346">Stress response</keyword>
<feature type="transmembrane region" description="Helical" evidence="4">
    <location>
        <begin position="789"/>
        <end position="807"/>
    </location>
</feature>
<keyword evidence="4" id="KW-0472">Membrane</keyword>
<name>A0A1X1HHL1_STROR</name>
<reference evidence="6 7" key="1">
    <citation type="journal article" date="2016" name="Eur. J. Clin. Microbiol. Infect. Dis.">
        <title>Whole genome sequencing as a tool for phylogenetic analysis of clinical strains of Mitis group streptococci.</title>
        <authorList>
            <person name="Rasmussen L.H."/>
            <person name="Dargis R."/>
            <person name="Hojholt K."/>
            <person name="Christensen J.J."/>
            <person name="Skovgaard O."/>
            <person name="Justesen U.S."/>
            <person name="Rosenvinge F.S."/>
            <person name="Moser C."/>
            <person name="Lukjancenko O."/>
            <person name="Rasmussen S."/>
            <person name="Nielsen X.C."/>
        </authorList>
    </citation>
    <scope>NUCLEOTIDE SEQUENCE [LARGE SCALE GENOMIC DNA]</scope>
    <source>
        <strain evidence="6 7">RH_1735_08</strain>
    </source>
</reference>
<comment type="caution">
    <text evidence="6">The sequence shown here is derived from an EMBL/GenBank/DDBJ whole genome shotgun (WGS) entry which is preliminary data.</text>
</comment>
<gene>
    <name evidence="6" type="ORF">B7718_07350</name>
</gene>
<dbReference type="Gene3D" id="1.10.287.110">
    <property type="entry name" value="DnaJ domain"/>
    <property type="match status" value="1"/>
</dbReference>
<dbReference type="PROSITE" id="PS50076">
    <property type="entry name" value="DNAJ_2"/>
    <property type="match status" value="1"/>
</dbReference>
<dbReference type="EMBL" id="NCUN01000011">
    <property type="protein sequence ID" value="ORO60466.1"/>
    <property type="molecule type" value="Genomic_DNA"/>
</dbReference>
<feature type="region of interest" description="Disordered" evidence="3">
    <location>
        <begin position="55"/>
        <end position="119"/>
    </location>
</feature>
<keyword evidence="1" id="KW-0235">DNA replication</keyword>
<feature type="transmembrane region" description="Helical" evidence="4">
    <location>
        <begin position="730"/>
        <end position="748"/>
    </location>
</feature>
<evidence type="ECO:0000313" key="7">
    <source>
        <dbReference type="Proteomes" id="UP000193350"/>
    </source>
</evidence>
<evidence type="ECO:0000259" key="5">
    <source>
        <dbReference type="PROSITE" id="PS50076"/>
    </source>
</evidence>
<evidence type="ECO:0000256" key="4">
    <source>
        <dbReference type="SAM" id="Phobius"/>
    </source>
</evidence>
<dbReference type="SUPFAM" id="SSF46565">
    <property type="entry name" value="Chaperone J-domain"/>
    <property type="match status" value="1"/>
</dbReference>
<evidence type="ECO:0000313" key="6">
    <source>
        <dbReference type="EMBL" id="ORO60466.1"/>
    </source>
</evidence>
<feature type="transmembrane region" description="Helical" evidence="4">
    <location>
        <begin position="700"/>
        <end position="718"/>
    </location>
</feature>
<accession>A0A1X1HHL1</accession>
<sequence length="923" mass="108825">MNIWETLGIEPTTDVKLIRRRYAELVRLYHPEDQPEIYQEIVEAYQKALTYARSRNTRPENSLKKASDSQEATELEEEANEKPNSSLNFENLTEKTKTENEESERSGLDFSDYQQSTDKTSDSFNFETFKAEENEQKSTLDFSDYDEEVQLNGDSEERATNTLNFETFGDEENRGQEGTTRSTLDFSSYNEAAYLIRNAIESIVKNDDYSPEEQEHLWRQFFHQYQYDMDIVQSVLEEMDVYIFNKPEQFSILIPLLEDYIPDFRYWGYYYKLKHWKVKRATAYKNGESLEDAKKEISNLYSSYRLCQAILEDSQRANQIGTWIKFFSQSFSPSTVLFLLNNSKQMITCIPVLAYILEKIKPEVGEEEQKAYDELLAYFEELQADSEEPFDIHSYNLLNPSEVEEKLYLLLYSPYQDEYKLLRDWQYLFETVQDHTLLLDLLEKVDVYPLTNAKVLALVLQFVERYSDEESNPYLKKLHFWKSVQSYPSVVEEYALDKKENFDYWYHEGYLYIDKLTKSDEDINDWEKWKSYFKGRPRILTVLLQQIYKEYHRFTDGELLRYVLTPFPTSKMAPQMMTEETDQKLEEMTAYAYELSHPKAKLSYLDWKKRQVFNNKFLQIFSVLFTIVSLILSVLEQPIYNSWVHAGMLSLFYAYMLKLRQTPIEEGVTARGSKRKFYYSPHPWFLLILLLLLVLPFLPFGLIGALIFITFFCLIDGFQVSQGLKWDYSLDKLIPVGIFLSAGFLSALVNRSQIISGVAMMYFHIFAILVICLSFTRFSPGFPPSLKKIFIPAILGILLFQTLPYIHSRLDIFNPTILRDETLTITILLLLNGIVLSYFTKEQGFMIGVKKAFMIYGLQIFIFLRRLLRTLFALIPDFSKIYFEKDLLILNSEFAFYFLEGLFVLIMLFLIRNIRKENRKSSA</sequence>
<feature type="transmembrane region" description="Helical" evidence="4">
    <location>
        <begin position="852"/>
        <end position="874"/>
    </location>
</feature>
<dbReference type="CDD" id="cd06257">
    <property type="entry name" value="DnaJ"/>
    <property type="match status" value="1"/>
</dbReference>
<evidence type="ECO:0000256" key="1">
    <source>
        <dbReference type="ARBA" id="ARBA00022705"/>
    </source>
</evidence>
<feature type="domain" description="J" evidence="5">
    <location>
        <begin position="2"/>
        <end position="62"/>
    </location>
</feature>
<dbReference type="InterPro" id="IPR001623">
    <property type="entry name" value="DnaJ_domain"/>
</dbReference>
<feature type="transmembrane region" description="Helical" evidence="4">
    <location>
        <begin position="754"/>
        <end position="777"/>
    </location>
</feature>
<protein>
    <submittedName>
        <fullName evidence="6">Molecular chaperone DnaJ</fullName>
    </submittedName>
</protein>
<dbReference type="AlphaFoldDB" id="A0A1X1HHL1"/>
<dbReference type="InterPro" id="IPR036869">
    <property type="entry name" value="J_dom_sf"/>
</dbReference>
<keyword evidence="4" id="KW-0812">Transmembrane</keyword>
<keyword evidence="4" id="KW-1133">Transmembrane helix</keyword>
<dbReference type="RefSeq" id="WP_084880599.1">
    <property type="nucleotide sequence ID" value="NZ_NCUN01000011.1"/>
</dbReference>
<feature type="transmembrane region" description="Helical" evidence="4">
    <location>
        <begin position="894"/>
        <end position="911"/>
    </location>
</feature>
<organism evidence="6 7">
    <name type="scientific">Streptococcus oralis subsp. oralis</name>
    <dbReference type="NCBI Taxonomy" id="1891914"/>
    <lineage>
        <taxon>Bacteria</taxon>
        <taxon>Bacillati</taxon>
        <taxon>Bacillota</taxon>
        <taxon>Bacilli</taxon>
        <taxon>Lactobacillales</taxon>
        <taxon>Streptococcaceae</taxon>
        <taxon>Streptococcus</taxon>
    </lineage>
</organism>
<proteinExistence type="predicted"/>
<feature type="compositionally biased region" description="Basic and acidic residues" evidence="3">
    <location>
        <begin position="57"/>
        <end position="68"/>
    </location>
</feature>
<feature type="transmembrane region" description="Helical" evidence="4">
    <location>
        <begin position="640"/>
        <end position="657"/>
    </location>
</feature>
<dbReference type="SMART" id="SM00271">
    <property type="entry name" value="DnaJ"/>
    <property type="match status" value="1"/>
</dbReference>
<dbReference type="Proteomes" id="UP000193350">
    <property type="component" value="Unassembled WGS sequence"/>
</dbReference>
<evidence type="ECO:0000256" key="3">
    <source>
        <dbReference type="SAM" id="MobiDB-lite"/>
    </source>
</evidence>
<feature type="transmembrane region" description="Helical" evidence="4">
    <location>
        <begin position="617"/>
        <end position="634"/>
    </location>
</feature>
<feature type="compositionally biased region" description="Basic and acidic residues" evidence="3">
    <location>
        <begin position="92"/>
        <end position="107"/>
    </location>
</feature>
<evidence type="ECO:0000256" key="2">
    <source>
        <dbReference type="ARBA" id="ARBA00023016"/>
    </source>
</evidence>
<feature type="transmembrane region" description="Helical" evidence="4">
    <location>
        <begin position="822"/>
        <end position="840"/>
    </location>
</feature>